<dbReference type="EMBL" id="PQFF01000177">
    <property type="protein sequence ID" value="RHZ76946.1"/>
    <property type="molecule type" value="Genomic_DNA"/>
</dbReference>
<dbReference type="GO" id="GO:0008270">
    <property type="term" value="F:zinc ion binding"/>
    <property type="evidence" value="ECO:0007669"/>
    <property type="project" value="UniProtKB-KW"/>
</dbReference>
<proteinExistence type="predicted"/>
<organism evidence="7 8">
    <name type="scientific">Diversispora epigaea</name>
    <dbReference type="NCBI Taxonomy" id="1348612"/>
    <lineage>
        <taxon>Eukaryota</taxon>
        <taxon>Fungi</taxon>
        <taxon>Fungi incertae sedis</taxon>
        <taxon>Mucoromycota</taxon>
        <taxon>Glomeromycotina</taxon>
        <taxon>Glomeromycetes</taxon>
        <taxon>Diversisporales</taxon>
        <taxon>Diversisporaceae</taxon>
        <taxon>Diversispora</taxon>
    </lineage>
</organism>
<evidence type="ECO:0000256" key="5">
    <source>
        <dbReference type="ARBA" id="ARBA00023242"/>
    </source>
</evidence>
<comment type="subcellular location">
    <subcellularLocation>
        <location evidence="1">Nucleus</location>
    </subcellularLocation>
</comment>
<accession>A0A397IT51</accession>
<comment type="caution">
    <text evidence="7">The sequence shown here is derived from an EMBL/GenBank/DDBJ whole genome shotgun (WGS) entry which is preliminary data.</text>
</comment>
<keyword evidence="5" id="KW-0539">Nucleus</keyword>
<dbReference type="Proteomes" id="UP000266861">
    <property type="component" value="Unassembled WGS sequence"/>
</dbReference>
<dbReference type="GO" id="GO:0005634">
    <property type="term" value="C:nucleus"/>
    <property type="evidence" value="ECO:0007669"/>
    <property type="project" value="UniProtKB-SubCell"/>
</dbReference>
<name>A0A397IT51_9GLOM</name>
<reference evidence="7 8" key="1">
    <citation type="submission" date="2018-08" db="EMBL/GenBank/DDBJ databases">
        <title>Genome and evolution of the arbuscular mycorrhizal fungus Diversispora epigaea (formerly Glomus versiforme) and its bacterial endosymbionts.</title>
        <authorList>
            <person name="Sun X."/>
            <person name="Fei Z."/>
            <person name="Harrison M."/>
        </authorList>
    </citation>
    <scope>NUCLEOTIDE SEQUENCE [LARGE SCALE GENOMIC DNA]</scope>
    <source>
        <strain evidence="7 8">IT104</strain>
    </source>
</reference>
<evidence type="ECO:0000313" key="7">
    <source>
        <dbReference type="EMBL" id="RHZ76946.1"/>
    </source>
</evidence>
<dbReference type="Pfam" id="PF05699">
    <property type="entry name" value="Dimer_Tnp_hAT"/>
    <property type="match status" value="1"/>
</dbReference>
<dbReference type="AlphaFoldDB" id="A0A397IT51"/>
<sequence length="395" mass="46813">MKEFITKCNKLCRFFHDSNKSNAYLKQGLAEMKIKSEGLKTWIKTRWGSLYSTTNSILKAQPVFDWILSEHSEIIKNLKIIYILKDEEFFSTCRFIRHIWEPIKETVAIHQISNLNPFKREAIIIFNKRFEEFLHPIYTLTYFLHPHYRDSVFREIALTAIQLWQNLGHSDNSCKELLSQLRRYEAKLNPFDLTYTEIDTPQVWWGSIKKKPQHLVQLAIRLFSITSSQASCERNFSTLKWLLDDHRTRMNITKLEGMTKVRSYYLSNICNELKYYEKELTENDIRSVINNTNMGDILELDDEESEIDINNNILNDNNNNSLIIGNIIDLNNFENENEISDEINDNEIGTLDYNPEDIINNFLFDELNETNNEMELNNRSDEMELNERNDEMESN</sequence>
<dbReference type="InterPro" id="IPR008906">
    <property type="entry name" value="HATC_C_dom"/>
</dbReference>
<evidence type="ECO:0000256" key="3">
    <source>
        <dbReference type="ARBA" id="ARBA00022771"/>
    </source>
</evidence>
<dbReference type="PANTHER" id="PTHR46481">
    <property type="entry name" value="ZINC FINGER BED DOMAIN-CONTAINING PROTEIN 4"/>
    <property type="match status" value="1"/>
</dbReference>
<protein>
    <recommendedName>
        <fullName evidence="6">HAT C-terminal dimerisation domain-containing protein</fullName>
    </recommendedName>
</protein>
<keyword evidence="2" id="KW-0479">Metal-binding</keyword>
<keyword evidence="4" id="KW-0862">Zinc</keyword>
<dbReference type="OrthoDB" id="2436897at2759"/>
<gene>
    <name evidence="7" type="ORF">Glove_187g153</name>
</gene>
<evidence type="ECO:0000256" key="2">
    <source>
        <dbReference type="ARBA" id="ARBA00022723"/>
    </source>
</evidence>
<evidence type="ECO:0000259" key="6">
    <source>
        <dbReference type="Pfam" id="PF05699"/>
    </source>
</evidence>
<evidence type="ECO:0000256" key="4">
    <source>
        <dbReference type="ARBA" id="ARBA00022833"/>
    </source>
</evidence>
<dbReference type="InterPro" id="IPR052035">
    <property type="entry name" value="ZnF_BED_domain_contain"/>
</dbReference>
<keyword evidence="8" id="KW-1185">Reference proteome</keyword>
<evidence type="ECO:0000313" key="8">
    <source>
        <dbReference type="Proteomes" id="UP000266861"/>
    </source>
</evidence>
<feature type="domain" description="HAT C-terminal dimerisation" evidence="6">
    <location>
        <begin position="201"/>
        <end position="255"/>
    </location>
</feature>
<dbReference type="SUPFAM" id="SSF53098">
    <property type="entry name" value="Ribonuclease H-like"/>
    <property type="match status" value="1"/>
</dbReference>
<evidence type="ECO:0000256" key="1">
    <source>
        <dbReference type="ARBA" id="ARBA00004123"/>
    </source>
</evidence>
<dbReference type="GO" id="GO:0046983">
    <property type="term" value="F:protein dimerization activity"/>
    <property type="evidence" value="ECO:0007669"/>
    <property type="project" value="InterPro"/>
</dbReference>
<dbReference type="STRING" id="1348612.A0A397IT51"/>
<dbReference type="PANTHER" id="PTHR46481:SF10">
    <property type="entry name" value="ZINC FINGER BED DOMAIN-CONTAINING PROTEIN 39"/>
    <property type="match status" value="1"/>
</dbReference>
<keyword evidence="3" id="KW-0863">Zinc-finger</keyword>
<dbReference type="InterPro" id="IPR012337">
    <property type="entry name" value="RNaseH-like_sf"/>
</dbReference>